<sequence>MLDRVGDRLKELKVAGPAVPVDYPEKEAFRDERGKLDRVGYLVAYFTSLVVDYTPPSLVGSAPREDFSFREVREDLQRFYVICPPSVWQRVLTGDLAKIWRWEDPKRTAKWAALYFVLWLFDLIPLFPIAVFLALILRTRLFPPSTNEVLAASTERAARTREAAELSKQLKNTSGRVGFALEGAHSLLSDLREHIPLRRSADEEKTLASAVGASALLGGMAAAASLDGDTLRKRKGKELDESSALVRAIGASAGVAGGVAAPQRTTIETLKPEVPLDVNESSYDHHSPATNQSGDVSIYRLVRNLSKSFGPPVQTLLDDAADLLEMSRNLIQHPDHPSVTPVLCRLSFICLTLLITPTWIQIKSFWLYLAFEFFVLWHLRELYPGWRRALLPYWSVFLLSIYLPCTH</sequence>
<gene>
    <name evidence="2" type="primary">SPOSA6832_02832</name>
</gene>
<protein>
    <submittedName>
        <fullName evidence="2">SPOSA6832_02832-mRNA-1:cds</fullName>
    </submittedName>
</protein>
<name>A0A0D6EN44_SPOSA</name>
<keyword evidence="1" id="KW-1133">Transmembrane helix</keyword>
<dbReference type="Proteomes" id="UP000243876">
    <property type="component" value="Unassembled WGS sequence"/>
</dbReference>
<reference evidence="3" key="1">
    <citation type="submission" date="2015-02" db="EMBL/GenBank/DDBJ databases">
        <authorList>
            <person name="Gon?alves P."/>
        </authorList>
    </citation>
    <scope>NUCLEOTIDE SEQUENCE [LARGE SCALE GENOMIC DNA]</scope>
</reference>
<keyword evidence="1" id="KW-0472">Membrane</keyword>
<keyword evidence="1" id="KW-0812">Transmembrane</keyword>
<accession>A0A0D6EN44</accession>
<dbReference type="OrthoDB" id="1708389at2759"/>
<evidence type="ECO:0000313" key="3">
    <source>
        <dbReference type="Proteomes" id="UP000243876"/>
    </source>
</evidence>
<dbReference type="Pfam" id="PF11696">
    <property type="entry name" value="DUF3292"/>
    <property type="match status" value="1"/>
</dbReference>
<evidence type="ECO:0000313" key="2">
    <source>
        <dbReference type="EMBL" id="CEQ41153.1"/>
    </source>
</evidence>
<dbReference type="PANTHER" id="PTHR37402">
    <property type="entry name" value="GRAM DOMAIN-CONTAINING PROTEIN 4"/>
    <property type="match status" value="1"/>
</dbReference>
<feature type="non-terminal residue" evidence="2">
    <location>
        <position position="1"/>
    </location>
</feature>
<dbReference type="PANTHER" id="PTHR37402:SF1">
    <property type="entry name" value="GRAM DOMAIN-CONTAINING PROTEIN 4"/>
    <property type="match status" value="1"/>
</dbReference>
<proteinExistence type="predicted"/>
<dbReference type="GO" id="GO:0006915">
    <property type="term" value="P:apoptotic process"/>
    <property type="evidence" value="ECO:0007669"/>
    <property type="project" value="InterPro"/>
</dbReference>
<dbReference type="InterPro" id="IPR037847">
    <property type="entry name" value="GRAMDC4"/>
</dbReference>
<dbReference type="AlphaFoldDB" id="A0A0D6EN44"/>
<feature type="transmembrane region" description="Helical" evidence="1">
    <location>
        <begin position="111"/>
        <end position="137"/>
    </location>
</feature>
<dbReference type="EMBL" id="CENE01000012">
    <property type="protein sequence ID" value="CEQ41153.1"/>
    <property type="molecule type" value="Genomic_DNA"/>
</dbReference>
<dbReference type="InterPro" id="IPR021709">
    <property type="entry name" value="DUF3292"/>
</dbReference>
<evidence type="ECO:0000256" key="1">
    <source>
        <dbReference type="SAM" id="Phobius"/>
    </source>
</evidence>
<keyword evidence="3" id="KW-1185">Reference proteome</keyword>
<organism evidence="2 3">
    <name type="scientific">Sporidiobolus salmonicolor</name>
    <name type="common">Yeast-like fungus</name>
    <name type="synonym">Sporobolomyces salmonicolor</name>
    <dbReference type="NCBI Taxonomy" id="5005"/>
    <lineage>
        <taxon>Eukaryota</taxon>
        <taxon>Fungi</taxon>
        <taxon>Dikarya</taxon>
        <taxon>Basidiomycota</taxon>
        <taxon>Pucciniomycotina</taxon>
        <taxon>Microbotryomycetes</taxon>
        <taxon>Sporidiobolales</taxon>
        <taxon>Sporidiobolaceae</taxon>
        <taxon>Sporobolomyces</taxon>
    </lineage>
</organism>